<dbReference type="InterPro" id="IPR007348">
    <property type="entry name" value="CopC_dom"/>
</dbReference>
<keyword evidence="8 9" id="KW-0472">Membrane</keyword>
<dbReference type="Pfam" id="PF05425">
    <property type="entry name" value="CopD"/>
    <property type="match status" value="1"/>
</dbReference>
<feature type="domain" description="YtkA-like" evidence="13">
    <location>
        <begin position="455"/>
        <end position="527"/>
    </location>
</feature>
<dbReference type="InterPro" id="IPR032693">
    <property type="entry name" value="YtkA-like_dom"/>
</dbReference>
<evidence type="ECO:0000256" key="5">
    <source>
        <dbReference type="ARBA" id="ARBA00022729"/>
    </source>
</evidence>
<feature type="transmembrane region" description="Helical" evidence="9">
    <location>
        <begin position="370"/>
        <end position="389"/>
    </location>
</feature>
<protein>
    <submittedName>
        <fullName evidence="14">Copper resistance protein</fullName>
    </submittedName>
</protein>
<reference evidence="14 15" key="1">
    <citation type="journal article" date="2011" name="Front. Microbiol.">
        <title>Genomic signatures of strain selection and enhancement in Bacillus atrophaeus var. globigii, a historical biowarfare simulant.</title>
        <authorList>
            <person name="Gibbons H.S."/>
            <person name="Broomall S.M."/>
            <person name="McNew L.A."/>
            <person name="Daligault H."/>
            <person name="Chapman C."/>
            <person name="Bruce D."/>
            <person name="Karavis M."/>
            <person name="Krepps M."/>
            <person name="McGregor P.A."/>
            <person name="Hong C."/>
            <person name="Park K.H."/>
            <person name="Akmal A."/>
            <person name="Feldman A."/>
            <person name="Lin J.S."/>
            <person name="Chang W.E."/>
            <person name="Higgs B.W."/>
            <person name="Demirev P."/>
            <person name="Lindquist J."/>
            <person name="Liem A."/>
            <person name="Fochler E."/>
            <person name="Read T.D."/>
            <person name="Tapia R."/>
            <person name="Johnson S."/>
            <person name="Bishop-Lilly K.A."/>
            <person name="Detter C."/>
            <person name="Han C."/>
            <person name="Sozhamannan S."/>
            <person name="Rosenzweig C.N."/>
            <person name="Skowronski E.W."/>
        </authorList>
    </citation>
    <scope>NUCLEOTIDE SEQUENCE [LARGE SCALE GENOMIC DNA]</scope>
    <source>
        <strain evidence="14 15">1942</strain>
    </source>
</reference>
<feature type="transmembrane region" description="Helical" evidence="9">
    <location>
        <begin position="296"/>
        <end position="317"/>
    </location>
</feature>
<feature type="domain" description="Copper resistance protein D" evidence="12">
    <location>
        <begin position="330"/>
        <end position="422"/>
    </location>
</feature>
<evidence type="ECO:0000256" key="4">
    <source>
        <dbReference type="ARBA" id="ARBA00022723"/>
    </source>
</evidence>
<evidence type="ECO:0000256" key="10">
    <source>
        <dbReference type="SAM" id="SignalP"/>
    </source>
</evidence>
<evidence type="ECO:0000256" key="1">
    <source>
        <dbReference type="ARBA" id="ARBA00004651"/>
    </source>
</evidence>
<dbReference type="InterPro" id="IPR032694">
    <property type="entry name" value="CopC/D"/>
</dbReference>
<dbReference type="Pfam" id="PF13115">
    <property type="entry name" value="YtkA"/>
    <property type="match status" value="1"/>
</dbReference>
<gene>
    <name evidence="14" type="ordered locus">BATR1942_20685</name>
</gene>
<dbReference type="Pfam" id="PF04234">
    <property type="entry name" value="CopC"/>
    <property type="match status" value="1"/>
</dbReference>
<feature type="signal peptide" evidence="10">
    <location>
        <begin position="1"/>
        <end position="25"/>
    </location>
</feature>
<dbReference type="SUPFAM" id="SSF81296">
    <property type="entry name" value="E set domains"/>
    <property type="match status" value="1"/>
</dbReference>
<keyword evidence="2" id="KW-1003">Cell membrane</keyword>
<feature type="transmembrane region" description="Helical" evidence="9">
    <location>
        <begin position="410"/>
        <end position="428"/>
    </location>
</feature>
<dbReference type="EMBL" id="CP002207">
    <property type="protein sequence ID" value="ADP35052.1"/>
    <property type="molecule type" value="Genomic_DNA"/>
</dbReference>
<organism evidence="14 15">
    <name type="scientific">Bacillus atrophaeus (strain 1942)</name>
    <dbReference type="NCBI Taxonomy" id="720555"/>
    <lineage>
        <taxon>Bacteria</taxon>
        <taxon>Bacillati</taxon>
        <taxon>Bacillota</taxon>
        <taxon>Bacilli</taxon>
        <taxon>Bacillales</taxon>
        <taxon>Bacillaceae</taxon>
        <taxon>Bacillus</taxon>
    </lineage>
</organism>
<feature type="transmembrane region" description="Helical" evidence="9">
    <location>
        <begin position="231"/>
        <end position="251"/>
    </location>
</feature>
<keyword evidence="4" id="KW-0479">Metal-binding</keyword>
<evidence type="ECO:0000256" key="3">
    <source>
        <dbReference type="ARBA" id="ARBA00022692"/>
    </source>
</evidence>
<evidence type="ECO:0000259" key="13">
    <source>
        <dbReference type="Pfam" id="PF13115"/>
    </source>
</evidence>
<keyword evidence="5 10" id="KW-0732">Signal</keyword>
<feature type="transmembrane region" description="Helical" evidence="9">
    <location>
        <begin position="263"/>
        <end position="284"/>
    </location>
</feature>
<dbReference type="InterPro" id="IPR014755">
    <property type="entry name" value="Cu-Rt/internalin_Ig-like"/>
</dbReference>
<feature type="chain" id="PRO_5045350336" evidence="10">
    <location>
        <begin position="26"/>
        <end position="544"/>
    </location>
</feature>
<dbReference type="PANTHER" id="PTHR34820:SF4">
    <property type="entry name" value="INNER MEMBRANE PROTEIN YEBZ"/>
    <property type="match status" value="1"/>
</dbReference>
<proteinExistence type="predicted"/>
<evidence type="ECO:0000256" key="6">
    <source>
        <dbReference type="ARBA" id="ARBA00022989"/>
    </source>
</evidence>
<feature type="domain" description="CopC" evidence="11">
    <location>
        <begin position="24"/>
        <end position="120"/>
    </location>
</feature>
<feature type="transmembrane region" description="Helical" evidence="9">
    <location>
        <begin position="338"/>
        <end position="358"/>
    </location>
</feature>
<evidence type="ECO:0000256" key="9">
    <source>
        <dbReference type="SAM" id="Phobius"/>
    </source>
</evidence>
<sequence length="544" mass="60266">MKRNRIWIILLLFLVFIPKTSFAHAYIVNSTPSENSELKKAPSQVEIEFNEPVEEGFHYIKVYNSSGERVDKDHTDIKKDNKHIMITKLKKNLPHDIYRAEWNAVSADGHPVSGVIPFSIGKADGGFGGQKASGSEIHPETAIDRAVLYTAFSLFIGTVLFHLVWFKAAAELPVPLIRRTRNILILSVVCMGLALLLQLPIQTKANAGGGWAAALQAGYLKETLLQTAGGAIWMIQIGLYALLVLSVIPALRKKRFDSFKYWTAPLIFFFGLLLAKAFTGHAAVVEEKAVGVLMDFLHLSSASIWVGGIAALTLLLWNEWKHADKTLAWETVKRFSPWALVSVGVILFSGLLNGFFIIRSMDSLFHTAYGQTLLLKSGLFVMMLIFGAIHYMSTRKPRQKGIGRTIKAEWAIGIAVLITAAVFTSLPSPPEPVPEPFFQSKAIEKGQMVSLSISPNQPGKNEFDLRVTDHNGDPVKDIQQISITVYKTGLSGNQNKSTFQLKESKQGVFEAENLSINEKGNWKVKVHGLTGDFNEINIMFSKTN</sequence>
<evidence type="ECO:0000313" key="15">
    <source>
        <dbReference type="Proteomes" id="UP000006867"/>
    </source>
</evidence>
<evidence type="ECO:0000313" key="14">
    <source>
        <dbReference type="EMBL" id="ADP35052.1"/>
    </source>
</evidence>
<name>A0ABM5M4M0_BACA1</name>
<evidence type="ECO:0000256" key="8">
    <source>
        <dbReference type="ARBA" id="ARBA00023136"/>
    </source>
</evidence>
<comment type="subcellular location">
    <subcellularLocation>
        <location evidence="1">Cell membrane</location>
        <topology evidence="1">Multi-pass membrane protein</topology>
    </subcellularLocation>
</comment>
<dbReference type="RefSeq" id="WP_004430311.1">
    <property type="nucleotide sequence ID" value="NC_014639.1"/>
</dbReference>
<evidence type="ECO:0000256" key="2">
    <source>
        <dbReference type="ARBA" id="ARBA00022475"/>
    </source>
</evidence>
<feature type="transmembrane region" description="Helical" evidence="9">
    <location>
        <begin position="146"/>
        <end position="170"/>
    </location>
</feature>
<evidence type="ECO:0000259" key="12">
    <source>
        <dbReference type="Pfam" id="PF05425"/>
    </source>
</evidence>
<keyword evidence="7" id="KW-0186">Copper</keyword>
<keyword evidence="6 9" id="KW-1133">Transmembrane helix</keyword>
<evidence type="ECO:0000256" key="7">
    <source>
        <dbReference type="ARBA" id="ARBA00023008"/>
    </source>
</evidence>
<evidence type="ECO:0000259" key="11">
    <source>
        <dbReference type="Pfam" id="PF04234"/>
    </source>
</evidence>
<dbReference type="InterPro" id="IPR014756">
    <property type="entry name" value="Ig_E-set"/>
</dbReference>
<accession>A0ABM5M4M0</accession>
<keyword evidence="15" id="KW-1185">Reference proteome</keyword>
<feature type="transmembrane region" description="Helical" evidence="9">
    <location>
        <begin position="182"/>
        <end position="201"/>
    </location>
</feature>
<dbReference type="Proteomes" id="UP000006867">
    <property type="component" value="Chromosome"/>
</dbReference>
<keyword evidence="3 9" id="KW-0812">Transmembrane</keyword>
<dbReference type="Gene3D" id="2.60.40.1220">
    <property type="match status" value="1"/>
</dbReference>
<dbReference type="InterPro" id="IPR008457">
    <property type="entry name" value="Cu-R_CopD_dom"/>
</dbReference>
<dbReference type="PANTHER" id="PTHR34820">
    <property type="entry name" value="INNER MEMBRANE PROTEIN YEBZ"/>
    <property type="match status" value="1"/>
</dbReference>